<dbReference type="OrthoDB" id="5588482at2759"/>
<keyword evidence="4" id="KW-1185">Reference proteome</keyword>
<feature type="signal peptide" evidence="1">
    <location>
        <begin position="1"/>
        <end position="18"/>
    </location>
</feature>
<comment type="caution">
    <text evidence="3">The sequence shown here is derived from an EMBL/GenBank/DDBJ whole genome shotgun (WGS) entry which is preliminary data.</text>
</comment>
<dbReference type="InterPro" id="IPR056146">
    <property type="entry name" value="DUF7729"/>
</dbReference>
<proteinExistence type="predicted"/>
<feature type="domain" description="DUF7729" evidence="2">
    <location>
        <begin position="33"/>
        <end position="158"/>
    </location>
</feature>
<keyword evidence="1" id="KW-0732">Signal</keyword>
<reference evidence="3 4" key="1">
    <citation type="submission" date="2019-02" db="EMBL/GenBank/DDBJ databases">
        <title>Genome sequencing of the rare red list fungi Phellinidium pouzarii.</title>
        <authorList>
            <person name="Buettner E."/>
            <person name="Kellner H."/>
        </authorList>
    </citation>
    <scope>NUCLEOTIDE SEQUENCE [LARGE SCALE GENOMIC DNA]</scope>
    <source>
        <strain evidence="3 4">DSM 108285</strain>
    </source>
</reference>
<gene>
    <name evidence="3" type="ORF">EW145_g5958</name>
</gene>
<dbReference type="Pfam" id="PF24855">
    <property type="entry name" value="DUF7729"/>
    <property type="match status" value="1"/>
</dbReference>
<dbReference type="Proteomes" id="UP000308199">
    <property type="component" value="Unassembled WGS sequence"/>
</dbReference>
<evidence type="ECO:0000313" key="3">
    <source>
        <dbReference type="EMBL" id="THH03850.1"/>
    </source>
</evidence>
<organism evidence="3 4">
    <name type="scientific">Phellinidium pouzarii</name>
    <dbReference type="NCBI Taxonomy" id="167371"/>
    <lineage>
        <taxon>Eukaryota</taxon>
        <taxon>Fungi</taxon>
        <taxon>Dikarya</taxon>
        <taxon>Basidiomycota</taxon>
        <taxon>Agaricomycotina</taxon>
        <taxon>Agaricomycetes</taxon>
        <taxon>Hymenochaetales</taxon>
        <taxon>Hymenochaetaceae</taxon>
        <taxon>Phellinidium</taxon>
    </lineage>
</organism>
<sequence>MKSFVILSLVAAVAVVRAQSSSNSSASPLIPTNISTGCSSFLSALNSNSSLSSCVSSVVSATSAFGPLGNSSNVTSTGDINTTLNSLCSSSSACPDAVIRGQLASFYTACTDELTGSSPNTDVIRIYDVLYAIEPLTKAACTKDDSGRYCTAQISSGTSASNATGSSKSVSTSQQNAYQLVQNSLWQSFMPSTKRDDATNASALLPNMTTFRSENVLFLFFSPNMSSSALCVPCARNVLTAYINFEQNIEYALGIANSPMLGGLPELYSAATSICGSNFLSGAVQAAGGLEGGLISGAMPHATIESGVFSVAAAAIFGLAALL</sequence>
<evidence type="ECO:0000313" key="4">
    <source>
        <dbReference type="Proteomes" id="UP000308199"/>
    </source>
</evidence>
<dbReference type="EMBL" id="SGPK01000404">
    <property type="protein sequence ID" value="THH03850.1"/>
    <property type="molecule type" value="Genomic_DNA"/>
</dbReference>
<evidence type="ECO:0000256" key="1">
    <source>
        <dbReference type="SAM" id="SignalP"/>
    </source>
</evidence>
<feature type="chain" id="PRO_5020229213" description="DUF7729 domain-containing protein" evidence="1">
    <location>
        <begin position="19"/>
        <end position="323"/>
    </location>
</feature>
<accession>A0A4S4L2Y7</accession>
<name>A0A4S4L2Y7_9AGAM</name>
<dbReference type="AlphaFoldDB" id="A0A4S4L2Y7"/>
<evidence type="ECO:0000259" key="2">
    <source>
        <dbReference type="Pfam" id="PF24855"/>
    </source>
</evidence>
<protein>
    <recommendedName>
        <fullName evidence="2">DUF7729 domain-containing protein</fullName>
    </recommendedName>
</protein>